<keyword evidence="2" id="KW-1185">Reference proteome</keyword>
<dbReference type="EMBL" id="BGPR01129531">
    <property type="protein sequence ID" value="GBN42322.1"/>
    <property type="molecule type" value="Genomic_DNA"/>
</dbReference>
<name>A0A4Y2NUB1_ARAVE</name>
<comment type="caution">
    <text evidence="1">The sequence shown here is derived from an EMBL/GenBank/DDBJ whole genome shotgun (WGS) entry which is preliminary data.</text>
</comment>
<protein>
    <submittedName>
        <fullName evidence="1">Uncharacterized protein</fullName>
    </submittedName>
</protein>
<reference evidence="1 2" key="1">
    <citation type="journal article" date="2019" name="Sci. Rep.">
        <title>Orb-weaving spider Araneus ventricosus genome elucidates the spidroin gene catalogue.</title>
        <authorList>
            <person name="Kono N."/>
            <person name="Nakamura H."/>
            <person name="Ohtoshi R."/>
            <person name="Moran D.A.P."/>
            <person name="Shinohara A."/>
            <person name="Yoshida Y."/>
            <person name="Fujiwara M."/>
            <person name="Mori M."/>
            <person name="Tomita M."/>
            <person name="Arakawa K."/>
        </authorList>
    </citation>
    <scope>NUCLEOTIDE SEQUENCE [LARGE SCALE GENOMIC DNA]</scope>
</reference>
<evidence type="ECO:0000313" key="2">
    <source>
        <dbReference type="Proteomes" id="UP000499080"/>
    </source>
</evidence>
<accession>A0A4Y2NUB1</accession>
<proteinExistence type="predicted"/>
<feature type="non-terminal residue" evidence="1">
    <location>
        <position position="1"/>
    </location>
</feature>
<organism evidence="1 2">
    <name type="scientific">Araneus ventricosus</name>
    <name type="common">Orbweaver spider</name>
    <name type="synonym">Epeira ventricosa</name>
    <dbReference type="NCBI Taxonomy" id="182803"/>
    <lineage>
        <taxon>Eukaryota</taxon>
        <taxon>Metazoa</taxon>
        <taxon>Ecdysozoa</taxon>
        <taxon>Arthropoda</taxon>
        <taxon>Chelicerata</taxon>
        <taxon>Arachnida</taxon>
        <taxon>Araneae</taxon>
        <taxon>Araneomorphae</taxon>
        <taxon>Entelegynae</taxon>
        <taxon>Araneoidea</taxon>
        <taxon>Araneidae</taxon>
        <taxon>Araneus</taxon>
    </lineage>
</organism>
<evidence type="ECO:0000313" key="1">
    <source>
        <dbReference type="EMBL" id="GBN42322.1"/>
    </source>
</evidence>
<dbReference type="Proteomes" id="UP000499080">
    <property type="component" value="Unassembled WGS sequence"/>
</dbReference>
<gene>
    <name evidence="1" type="ORF">AVEN_203629_1</name>
</gene>
<dbReference type="AlphaFoldDB" id="A0A4Y2NUB1"/>
<sequence length="37" mass="4201">NSYGMEIIGLRPRLSVKKLLSVVRWSLVSSEAGELRR</sequence>